<evidence type="ECO:0000256" key="1">
    <source>
        <dbReference type="ARBA" id="ARBA00004651"/>
    </source>
</evidence>
<dbReference type="NCBIfam" id="TIGR01726">
    <property type="entry name" value="HEQRo_perm_3TM"/>
    <property type="match status" value="1"/>
</dbReference>
<dbReference type="PROSITE" id="PS50928">
    <property type="entry name" value="ABC_TM1"/>
    <property type="match status" value="1"/>
</dbReference>
<evidence type="ECO:0000256" key="3">
    <source>
        <dbReference type="ARBA" id="ARBA00022475"/>
    </source>
</evidence>
<protein>
    <submittedName>
        <fullName evidence="10">Amino acid ABC transporter permease</fullName>
    </submittedName>
</protein>
<evidence type="ECO:0000256" key="6">
    <source>
        <dbReference type="ARBA" id="ARBA00022989"/>
    </source>
</evidence>
<evidence type="ECO:0000313" key="10">
    <source>
        <dbReference type="EMBL" id="TCJ04350.1"/>
    </source>
</evidence>
<keyword evidence="2 8" id="KW-0813">Transport</keyword>
<gene>
    <name evidence="10" type="ORF">E0Y62_09640</name>
</gene>
<dbReference type="Gene3D" id="1.10.3720.10">
    <property type="entry name" value="MetI-like"/>
    <property type="match status" value="1"/>
</dbReference>
<feature type="transmembrane region" description="Helical" evidence="8">
    <location>
        <begin position="20"/>
        <end position="44"/>
    </location>
</feature>
<dbReference type="InterPro" id="IPR035906">
    <property type="entry name" value="MetI-like_sf"/>
</dbReference>
<dbReference type="GO" id="GO:0043190">
    <property type="term" value="C:ATP-binding cassette (ABC) transporter complex"/>
    <property type="evidence" value="ECO:0007669"/>
    <property type="project" value="InterPro"/>
</dbReference>
<dbReference type="InterPro" id="IPR043429">
    <property type="entry name" value="ArtM/GltK/GlnP/TcyL/YhdX-like"/>
</dbReference>
<evidence type="ECO:0000256" key="5">
    <source>
        <dbReference type="ARBA" id="ARBA00022970"/>
    </source>
</evidence>
<dbReference type="CDD" id="cd06261">
    <property type="entry name" value="TM_PBP2"/>
    <property type="match status" value="1"/>
</dbReference>
<name>A0A4R1AZX8_9BACI</name>
<keyword evidence="6 8" id="KW-1133">Transmembrane helix</keyword>
<dbReference type="AlphaFoldDB" id="A0A4R1AZX8"/>
<evidence type="ECO:0000256" key="8">
    <source>
        <dbReference type="RuleBase" id="RU363032"/>
    </source>
</evidence>
<dbReference type="Pfam" id="PF00528">
    <property type="entry name" value="BPD_transp_1"/>
    <property type="match status" value="1"/>
</dbReference>
<keyword evidence="7 8" id="KW-0472">Membrane</keyword>
<evidence type="ECO:0000259" key="9">
    <source>
        <dbReference type="PROSITE" id="PS50928"/>
    </source>
</evidence>
<sequence>MSEGLDYKFLVDTFFVALSGVPIALAITIVALLVALPFGFILALTRINRIPVLHQFAQIYVSFVRGTPIIVQIFIVYSSIPLLLDSIFTKYNLEMNVYDVNPIWYAFIVFSFNTTAILIEVFRSAISTVSKGQLEAAQSVGLTNVQAFRRIIIPQTLVVALPNICTATVNLIKATSLGYALSLQEITLRAKVAANVGYNYVEAYIDIFLVYLILCSLVEYAFKRYEKRLIKYKAVNA</sequence>
<comment type="caution">
    <text evidence="10">The sequence shown here is derived from an EMBL/GenBank/DDBJ whole genome shotgun (WGS) entry which is preliminary data.</text>
</comment>
<dbReference type="PANTHER" id="PTHR30614">
    <property type="entry name" value="MEMBRANE COMPONENT OF AMINO ACID ABC TRANSPORTER"/>
    <property type="match status" value="1"/>
</dbReference>
<keyword evidence="3" id="KW-1003">Cell membrane</keyword>
<feature type="transmembrane region" description="Helical" evidence="8">
    <location>
        <begin position="201"/>
        <end position="222"/>
    </location>
</feature>
<dbReference type="Proteomes" id="UP000293846">
    <property type="component" value="Unassembled WGS sequence"/>
</dbReference>
<dbReference type="RefSeq" id="WP_057766813.1">
    <property type="nucleotide sequence ID" value="NZ_CP183326.1"/>
</dbReference>
<dbReference type="STRING" id="1742358.GCA_001439605_02846"/>
<reference evidence="10 11" key="1">
    <citation type="submission" date="2019-03" db="EMBL/GenBank/DDBJ databases">
        <authorList>
            <person name="Jensen L."/>
            <person name="Storgaard J."/>
            <person name="Sulaj E."/>
            <person name="Schramm A."/>
            <person name="Marshall I.P.G."/>
        </authorList>
    </citation>
    <scope>NUCLEOTIDE SEQUENCE [LARGE SCALE GENOMIC DNA]</scope>
    <source>
        <strain evidence="10 11">2017H2G3</strain>
    </source>
</reference>
<accession>A0A4R1AZX8</accession>
<dbReference type="OrthoDB" id="9805999at2"/>
<evidence type="ECO:0000256" key="4">
    <source>
        <dbReference type="ARBA" id="ARBA00022692"/>
    </source>
</evidence>
<proteinExistence type="inferred from homology"/>
<dbReference type="InterPro" id="IPR010065">
    <property type="entry name" value="AA_ABC_transptr_permease_3TM"/>
</dbReference>
<dbReference type="GO" id="GO:0022857">
    <property type="term" value="F:transmembrane transporter activity"/>
    <property type="evidence" value="ECO:0007669"/>
    <property type="project" value="InterPro"/>
</dbReference>
<feature type="domain" description="ABC transmembrane type-1" evidence="9">
    <location>
        <begin position="21"/>
        <end position="219"/>
    </location>
</feature>
<organism evidence="10 11">
    <name type="scientific">Cytobacillus praedii</name>
    <dbReference type="NCBI Taxonomy" id="1742358"/>
    <lineage>
        <taxon>Bacteria</taxon>
        <taxon>Bacillati</taxon>
        <taxon>Bacillota</taxon>
        <taxon>Bacilli</taxon>
        <taxon>Bacillales</taxon>
        <taxon>Bacillaceae</taxon>
        <taxon>Cytobacillus</taxon>
    </lineage>
</organism>
<evidence type="ECO:0000313" key="11">
    <source>
        <dbReference type="Proteomes" id="UP000293846"/>
    </source>
</evidence>
<feature type="transmembrane region" description="Helical" evidence="8">
    <location>
        <begin position="56"/>
        <end position="83"/>
    </location>
</feature>
<dbReference type="GO" id="GO:0006865">
    <property type="term" value="P:amino acid transport"/>
    <property type="evidence" value="ECO:0007669"/>
    <property type="project" value="UniProtKB-KW"/>
</dbReference>
<comment type="similarity">
    <text evidence="8">Belongs to the binding-protein-dependent transport system permease family.</text>
</comment>
<dbReference type="SUPFAM" id="SSF161098">
    <property type="entry name" value="MetI-like"/>
    <property type="match status" value="1"/>
</dbReference>
<keyword evidence="4 8" id="KW-0812">Transmembrane</keyword>
<dbReference type="PANTHER" id="PTHR30614:SF0">
    <property type="entry name" value="L-CYSTINE TRANSPORT SYSTEM PERMEASE PROTEIN TCYL"/>
    <property type="match status" value="1"/>
</dbReference>
<evidence type="ECO:0000256" key="2">
    <source>
        <dbReference type="ARBA" id="ARBA00022448"/>
    </source>
</evidence>
<dbReference type="InterPro" id="IPR000515">
    <property type="entry name" value="MetI-like"/>
</dbReference>
<keyword evidence="5" id="KW-0029">Amino-acid transport</keyword>
<dbReference type="EMBL" id="SJTH01000009">
    <property type="protein sequence ID" value="TCJ04350.1"/>
    <property type="molecule type" value="Genomic_DNA"/>
</dbReference>
<feature type="transmembrane region" description="Helical" evidence="8">
    <location>
        <begin position="157"/>
        <end position="181"/>
    </location>
</feature>
<comment type="subcellular location">
    <subcellularLocation>
        <location evidence="1 8">Cell membrane</location>
        <topology evidence="1 8">Multi-pass membrane protein</topology>
    </subcellularLocation>
</comment>
<feature type="transmembrane region" description="Helical" evidence="8">
    <location>
        <begin position="103"/>
        <end position="122"/>
    </location>
</feature>
<evidence type="ECO:0000256" key="7">
    <source>
        <dbReference type="ARBA" id="ARBA00023136"/>
    </source>
</evidence>
<keyword evidence="11" id="KW-1185">Reference proteome</keyword>